<gene>
    <name evidence="1" type="ORF">FNF31_05499</name>
</gene>
<dbReference type="Proteomes" id="UP000325113">
    <property type="component" value="Unassembled WGS sequence"/>
</dbReference>
<comment type="caution">
    <text evidence="1">The sequence shown here is derived from an EMBL/GenBank/DDBJ whole genome shotgun (WGS) entry which is preliminary data.</text>
</comment>
<dbReference type="EMBL" id="VLTM01000070">
    <property type="protein sequence ID" value="KAA0158168.1"/>
    <property type="molecule type" value="Genomic_DNA"/>
</dbReference>
<protein>
    <submittedName>
        <fullName evidence="1">Uncharacterized protein</fullName>
    </submittedName>
</protein>
<organism evidence="1 2">
    <name type="scientific">Cafeteria roenbergensis</name>
    <name type="common">Marine flagellate</name>
    <dbReference type="NCBI Taxonomy" id="33653"/>
    <lineage>
        <taxon>Eukaryota</taxon>
        <taxon>Sar</taxon>
        <taxon>Stramenopiles</taxon>
        <taxon>Bigyra</taxon>
        <taxon>Opalozoa</taxon>
        <taxon>Bicosoecida</taxon>
        <taxon>Cafeteriaceae</taxon>
        <taxon>Cafeteria</taxon>
    </lineage>
</organism>
<evidence type="ECO:0000313" key="2">
    <source>
        <dbReference type="Proteomes" id="UP000325113"/>
    </source>
</evidence>
<dbReference type="AlphaFoldDB" id="A0A5A8CZD6"/>
<accession>A0A5A8CZD6</accession>
<proteinExistence type="predicted"/>
<reference evidence="1 2" key="1">
    <citation type="submission" date="2019-07" db="EMBL/GenBank/DDBJ databases">
        <title>Genomes of Cafeteria roenbergensis.</title>
        <authorList>
            <person name="Fischer M.G."/>
            <person name="Hackl T."/>
            <person name="Roman M."/>
        </authorList>
    </citation>
    <scope>NUCLEOTIDE SEQUENCE [LARGE SCALE GENOMIC DNA]</scope>
    <source>
        <strain evidence="1 2">Cflag</strain>
    </source>
</reference>
<evidence type="ECO:0000313" key="1">
    <source>
        <dbReference type="EMBL" id="KAA0158168.1"/>
    </source>
</evidence>
<name>A0A5A8CZD6_CAFRO</name>
<sequence length="113" mass="11898">MASHSHGNPAAGATGRAFTLPSFSPEPLQALCIRFVAANLEKVESLNGLDELNVALITALVLRSLRLTPGTAALLRATGYASVIKMLEPYKAVDLIPEPASDCPTAWDGREPA</sequence>